<evidence type="ECO:0000256" key="5">
    <source>
        <dbReference type="SAM" id="Phobius"/>
    </source>
</evidence>
<dbReference type="SUPFAM" id="SSF103473">
    <property type="entry name" value="MFS general substrate transporter"/>
    <property type="match status" value="1"/>
</dbReference>
<protein>
    <recommendedName>
        <fullName evidence="6">Major facilitator superfamily (MFS) profile domain-containing protein</fullName>
    </recommendedName>
</protein>
<feature type="transmembrane region" description="Helical" evidence="5">
    <location>
        <begin position="268"/>
        <end position="291"/>
    </location>
</feature>
<dbReference type="GO" id="GO:0005886">
    <property type="term" value="C:plasma membrane"/>
    <property type="evidence" value="ECO:0007669"/>
    <property type="project" value="UniProtKB-SubCell"/>
</dbReference>
<evidence type="ECO:0000256" key="3">
    <source>
        <dbReference type="ARBA" id="ARBA00022989"/>
    </source>
</evidence>
<feature type="transmembrane region" description="Helical" evidence="5">
    <location>
        <begin position="234"/>
        <end position="256"/>
    </location>
</feature>
<dbReference type="OrthoDB" id="182417at2"/>
<dbReference type="InterPro" id="IPR036259">
    <property type="entry name" value="MFS_trans_sf"/>
</dbReference>
<accession>A0A2H3KLR5</accession>
<comment type="caution">
    <text evidence="7">The sequence shown here is derived from an EMBL/GenBank/DDBJ whole genome shotgun (WGS) entry which is preliminary data.</text>
</comment>
<dbReference type="GO" id="GO:0022857">
    <property type="term" value="F:transmembrane transporter activity"/>
    <property type="evidence" value="ECO:0007669"/>
    <property type="project" value="InterPro"/>
</dbReference>
<dbReference type="InterPro" id="IPR020846">
    <property type="entry name" value="MFS_dom"/>
</dbReference>
<feature type="transmembrane region" description="Helical" evidence="5">
    <location>
        <begin position="86"/>
        <end position="104"/>
    </location>
</feature>
<keyword evidence="8" id="KW-1185">Reference proteome</keyword>
<feature type="transmembrane region" description="Helical" evidence="5">
    <location>
        <begin position="361"/>
        <end position="379"/>
    </location>
</feature>
<evidence type="ECO:0000256" key="1">
    <source>
        <dbReference type="ARBA" id="ARBA00004651"/>
    </source>
</evidence>
<evidence type="ECO:0000313" key="8">
    <source>
        <dbReference type="Proteomes" id="UP000220922"/>
    </source>
</evidence>
<evidence type="ECO:0000256" key="2">
    <source>
        <dbReference type="ARBA" id="ARBA00022692"/>
    </source>
</evidence>
<comment type="subcellular location">
    <subcellularLocation>
        <location evidence="1">Cell membrane</location>
        <topology evidence="1">Multi-pass membrane protein</topology>
    </subcellularLocation>
</comment>
<dbReference type="AlphaFoldDB" id="A0A2H3KLR5"/>
<dbReference type="PANTHER" id="PTHR11360">
    <property type="entry name" value="MONOCARBOXYLATE TRANSPORTER"/>
    <property type="match status" value="1"/>
</dbReference>
<feature type="transmembrane region" description="Helical" evidence="5">
    <location>
        <begin position="144"/>
        <end position="162"/>
    </location>
</feature>
<dbReference type="EMBL" id="LYXE01000085">
    <property type="protein sequence ID" value="PDV99027.1"/>
    <property type="molecule type" value="Genomic_DNA"/>
</dbReference>
<dbReference type="Pfam" id="PF07690">
    <property type="entry name" value="MFS_1"/>
    <property type="match status" value="1"/>
</dbReference>
<evidence type="ECO:0000256" key="4">
    <source>
        <dbReference type="ARBA" id="ARBA00023136"/>
    </source>
</evidence>
<feature type="transmembrane region" description="Helical" evidence="5">
    <location>
        <begin position="51"/>
        <end position="74"/>
    </location>
</feature>
<feature type="transmembrane region" description="Helical" evidence="5">
    <location>
        <begin position="385"/>
        <end position="405"/>
    </location>
</feature>
<proteinExistence type="predicted"/>
<keyword evidence="2 5" id="KW-0812">Transmembrane</keyword>
<dbReference type="Proteomes" id="UP000220922">
    <property type="component" value="Unassembled WGS sequence"/>
</dbReference>
<keyword evidence="3 5" id="KW-1133">Transmembrane helix</keyword>
<dbReference type="InterPro" id="IPR011701">
    <property type="entry name" value="MFS"/>
</dbReference>
<sequence length="412" mass="43060">MMPQKPFHARLPFFYGWFIVGAAALITFSSGPGQSYTFSVIIDPILDETGYSRTLLSSLYAAGTVVSALMTLVIGRLVDRYGARRMLGVVAVLFALASLGLAQARGVVGLFLGFAGLRALGQGSLPVIATLLTAQWFVRYRGRAMALVTMGFALSNAFFPPFTQLLVSNLGWRGSYVALAALLAAVLLPAMLIARDRPETLGLFPDGAASPPAHETASDSGASAAAPTLRSPSFWLLALPLAVGPFVVTALVFHQVSIFAERGLSPAIAAGVFVPFSAAAAGATLLGGFLVERFKPKRVLLGNLLLMTSAIAMLRLVQDPASATSYVILLGASSGLQSVVQGVAWATYYGRQGLGRLQGNAAMVTISAAALAPLPLAAWQQSAGSYIPGLTAMIALPLLGALLLLRFQPRHG</sequence>
<reference evidence="7 8" key="1">
    <citation type="submission" date="2016-05" db="EMBL/GenBank/DDBJ databases">
        <authorList>
            <person name="Lavstsen T."/>
            <person name="Jespersen J.S."/>
        </authorList>
    </citation>
    <scope>NUCLEOTIDE SEQUENCE [LARGE SCALE GENOMIC DNA]</scope>
    <source>
        <strain evidence="7 8">B7-9</strain>
    </source>
</reference>
<organism evidence="7 8">
    <name type="scientific">Candidatus Chloroploca asiatica</name>
    <dbReference type="NCBI Taxonomy" id="1506545"/>
    <lineage>
        <taxon>Bacteria</taxon>
        <taxon>Bacillati</taxon>
        <taxon>Chloroflexota</taxon>
        <taxon>Chloroflexia</taxon>
        <taxon>Chloroflexales</taxon>
        <taxon>Chloroflexineae</taxon>
        <taxon>Oscillochloridaceae</taxon>
        <taxon>Candidatus Chloroploca</taxon>
    </lineage>
</organism>
<evidence type="ECO:0000259" key="6">
    <source>
        <dbReference type="PROSITE" id="PS50850"/>
    </source>
</evidence>
<dbReference type="RefSeq" id="WP_097652509.1">
    <property type="nucleotide sequence ID" value="NZ_LYXE01000085.1"/>
</dbReference>
<feature type="transmembrane region" description="Helical" evidence="5">
    <location>
        <begin position="298"/>
        <end position="317"/>
    </location>
</feature>
<name>A0A2H3KLR5_9CHLR</name>
<dbReference type="Gene3D" id="1.20.1250.20">
    <property type="entry name" value="MFS general substrate transporter like domains"/>
    <property type="match status" value="2"/>
</dbReference>
<feature type="transmembrane region" description="Helical" evidence="5">
    <location>
        <begin position="110"/>
        <end position="132"/>
    </location>
</feature>
<feature type="transmembrane region" description="Helical" evidence="5">
    <location>
        <begin position="174"/>
        <end position="194"/>
    </location>
</feature>
<dbReference type="InterPro" id="IPR050327">
    <property type="entry name" value="Proton-linked_MCT"/>
</dbReference>
<gene>
    <name evidence="7" type="ORF">A9Q02_13785</name>
</gene>
<dbReference type="PANTHER" id="PTHR11360:SF308">
    <property type="entry name" value="BLL3089 PROTEIN"/>
    <property type="match status" value="1"/>
</dbReference>
<feature type="transmembrane region" description="Helical" evidence="5">
    <location>
        <begin position="323"/>
        <end position="349"/>
    </location>
</feature>
<feature type="domain" description="Major facilitator superfamily (MFS) profile" evidence="6">
    <location>
        <begin position="9"/>
        <end position="412"/>
    </location>
</feature>
<dbReference type="PROSITE" id="PS50850">
    <property type="entry name" value="MFS"/>
    <property type="match status" value="1"/>
</dbReference>
<feature type="transmembrane region" description="Helical" evidence="5">
    <location>
        <begin position="12"/>
        <end position="31"/>
    </location>
</feature>
<evidence type="ECO:0000313" key="7">
    <source>
        <dbReference type="EMBL" id="PDV99027.1"/>
    </source>
</evidence>
<keyword evidence="4 5" id="KW-0472">Membrane</keyword>